<dbReference type="RefSeq" id="WP_157461664.1">
    <property type="nucleotide sequence ID" value="NZ_WQLB01000060.1"/>
</dbReference>
<dbReference type="GO" id="GO:0004177">
    <property type="term" value="F:aminopeptidase activity"/>
    <property type="evidence" value="ECO:0007669"/>
    <property type="project" value="UniProtKB-KW"/>
</dbReference>
<comment type="caution">
    <text evidence="10">The sequence shown here is derived from an EMBL/GenBank/DDBJ whole genome shotgun (WGS) entry which is preliminary data.</text>
</comment>
<dbReference type="PANTHER" id="PTHR34448">
    <property type="entry name" value="AMINOPEPTIDASE"/>
    <property type="match status" value="1"/>
</dbReference>
<accession>A0A7C9IFF9</accession>
<evidence type="ECO:0000313" key="10">
    <source>
        <dbReference type="EMBL" id="MVN89406.1"/>
    </source>
</evidence>
<dbReference type="PANTHER" id="PTHR34448:SF3">
    <property type="entry name" value="AMINOPEPTIDASE AMPS"/>
    <property type="match status" value="1"/>
</dbReference>
<organism evidence="10 11">
    <name type="scientific">Deinococcus arboris</name>
    <dbReference type="NCBI Taxonomy" id="2682977"/>
    <lineage>
        <taxon>Bacteria</taxon>
        <taxon>Thermotogati</taxon>
        <taxon>Deinococcota</taxon>
        <taxon>Deinococci</taxon>
        <taxon>Deinococcales</taxon>
        <taxon>Deinococcaceae</taxon>
        <taxon>Deinococcus</taxon>
    </lineage>
</organism>
<evidence type="ECO:0000256" key="3">
    <source>
        <dbReference type="ARBA" id="ARBA00001947"/>
    </source>
</evidence>
<evidence type="ECO:0000313" key="11">
    <source>
        <dbReference type="Proteomes" id="UP000483286"/>
    </source>
</evidence>
<evidence type="ECO:0000256" key="7">
    <source>
        <dbReference type="ARBA" id="ARBA00022723"/>
    </source>
</evidence>
<dbReference type="PRINTS" id="PR00919">
    <property type="entry name" value="THERMOPTASE"/>
</dbReference>
<dbReference type="GO" id="GO:0006508">
    <property type="term" value="P:proteolysis"/>
    <property type="evidence" value="ECO:0007669"/>
    <property type="project" value="UniProtKB-KW"/>
</dbReference>
<evidence type="ECO:0000256" key="6">
    <source>
        <dbReference type="ARBA" id="ARBA00022670"/>
    </source>
</evidence>
<dbReference type="SUPFAM" id="SSF144052">
    <property type="entry name" value="Thermophilic metalloprotease-like"/>
    <property type="match status" value="1"/>
</dbReference>
<dbReference type="InterPro" id="IPR035097">
    <property type="entry name" value="M29_N-terminal"/>
</dbReference>
<dbReference type="Gene3D" id="3.40.1830.10">
    <property type="entry name" value="Thermophilic metalloprotease (M29)"/>
    <property type="match status" value="1"/>
</dbReference>
<proteinExistence type="inferred from homology"/>
<dbReference type="Pfam" id="PF02073">
    <property type="entry name" value="Peptidase_M29"/>
    <property type="match status" value="1"/>
</dbReference>
<comment type="cofactor">
    <cofactor evidence="3">
        <name>Zn(2+)</name>
        <dbReference type="ChEBI" id="CHEBI:29105"/>
    </cofactor>
</comment>
<dbReference type="EMBL" id="WQLB01000060">
    <property type="protein sequence ID" value="MVN89406.1"/>
    <property type="molecule type" value="Genomic_DNA"/>
</dbReference>
<dbReference type="GO" id="GO:0008237">
    <property type="term" value="F:metallopeptidase activity"/>
    <property type="evidence" value="ECO:0007669"/>
    <property type="project" value="UniProtKB-KW"/>
</dbReference>
<dbReference type="GO" id="GO:0046872">
    <property type="term" value="F:metal ion binding"/>
    <property type="evidence" value="ECO:0007669"/>
    <property type="project" value="UniProtKB-KW"/>
</dbReference>
<name>A0A7C9IFF9_9DEIO</name>
<dbReference type="InterPro" id="IPR052170">
    <property type="entry name" value="M29_Exopeptidase"/>
</dbReference>
<evidence type="ECO:0000256" key="5">
    <source>
        <dbReference type="ARBA" id="ARBA00022438"/>
    </source>
</evidence>
<evidence type="ECO:0000256" key="2">
    <source>
        <dbReference type="ARBA" id="ARBA00001946"/>
    </source>
</evidence>
<keyword evidence="6" id="KW-0645">Protease</keyword>
<evidence type="ECO:0000256" key="9">
    <source>
        <dbReference type="ARBA" id="ARBA00023049"/>
    </source>
</evidence>
<keyword evidence="8" id="KW-0378">Hydrolase</keyword>
<keyword evidence="11" id="KW-1185">Reference proteome</keyword>
<comment type="similarity">
    <text evidence="4">Belongs to the peptidase M29 family.</text>
</comment>
<protein>
    <submittedName>
        <fullName evidence="10">Aminopeptidase</fullName>
    </submittedName>
</protein>
<sequence length="411" mass="45277">MPLTFEERLNRYAALLVYIGVNLQAGQRLLISTDLECAPLARLITKHAYQAGAPLVNVIWNDALTARVRFQHAALETLSTFPQWRADLWRETAERGDAFLHVTSDDPTLLADIDPDLIDRERLGRQGPLRPFTELMRRNAFAWCRAAAPSAAWASRVFPALPADEAVARLWDHVFTANRVDEPDPVQAWRDHLQALARRAEILNERRYRTVHFRGPGTDLNVGLADTHLWVGGASPTPAGIFFAGNLPTEELFTAPHRTQVSGTVRATKPLSLSGTLVRDLEVRFKDGRIVSTQASEGEAALQRALDTDEGARYLGEVALVSTQSPVAGTGTLFLDSLYDENAACHLAFGFSFSENFERGPELNLEEIAALGGNDSLTHVDFMIGSADVEVDGIAEDGSRQPLIRGGRWAF</sequence>
<reference evidence="10 11" key="1">
    <citation type="submission" date="2019-12" db="EMBL/GenBank/DDBJ databases">
        <title>Deinococcus sp. HMF7620 Genome sequencing and assembly.</title>
        <authorList>
            <person name="Kang H."/>
            <person name="Kim H."/>
            <person name="Joh K."/>
        </authorList>
    </citation>
    <scope>NUCLEOTIDE SEQUENCE [LARGE SCALE GENOMIC DNA]</scope>
    <source>
        <strain evidence="10 11">HMF7620</strain>
    </source>
</reference>
<gene>
    <name evidence="10" type="ORF">GO986_21980</name>
</gene>
<evidence type="ECO:0000256" key="8">
    <source>
        <dbReference type="ARBA" id="ARBA00022801"/>
    </source>
</evidence>
<keyword evidence="9" id="KW-0482">Metalloprotease</keyword>
<dbReference type="InterPro" id="IPR000787">
    <property type="entry name" value="Peptidase_M29"/>
</dbReference>
<keyword evidence="5 10" id="KW-0031">Aminopeptidase</keyword>
<comment type="cofactor">
    <cofactor evidence="1">
        <name>Co(2+)</name>
        <dbReference type="ChEBI" id="CHEBI:48828"/>
    </cofactor>
</comment>
<keyword evidence="7" id="KW-0479">Metal-binding</keyword>
<evidence type="ECO:0000256" key="4">
    <source>
        <dbReference type="ARBA" id="ARBA00008236"/>
    </source>
</evidence>
<dbReference type="AlphaFoldDB" id="A0A7C9IFF9"/>
<comment type="cofactor">
    <cofactor evidence="2">
        <name>Mg(2+)</name>
        <dbReference type="ChEBI" id="CHEBI:18420"/>
    </cofactor>
</comment>
<evidence type="ECO:0000256" key="1">
    <source>
        <dbReference type="ARBA" id="ARBA00001941"/>
    </source>
</evidence>
<dbReference type="Proteomes" id="UP000483286">
    <property type="component" value="Unassembled WGS sequence"/>
</dbReference>